<accession>A0A414T987</accession>
<dbReference type="Pfam" id="PF06067">
    <property type="entry name" value="DUF932"/>
    <property type="match status" value="1"/>
</dbReference>
<dbReference type="InterPro" id="IPR026325">
    <property type="entry name" value="DUF932"/>
</dbReference>
<gene>
    <name evidence="1" type="ORF">DW264_00275</name>
</gene>
<evidence type="ECO:0000313" key="1">
    <source>
        <dbReference type="EMBL" id="RHG30727.1"/>
    </source>
</evidence>
<sequence length="310" mass="34901">MAANVETMFSVREKPWHGLGTVVANALSSKEALIAAGLDWNVIQEPIYTDREESISGYRANIRDIDRKVLGVVSDRYKVIQNEDAFAFTDELLGEGVCYETAGSLQEGKKVWLLARMPHEYIISGERIRPYLLFSNTHDGTGAVKVALTPIRVVCNNTLNLALKTAKRSWSMVHTGDVHEKISEAKDTLLRAENYMDGLGKEIDRLQKRKMSDREVTECIQVLLPLEDGFSAQQTKNVKRLREDMMARYFDAPDLQDVGKNAYRFVNAVSDFATHAQPIRKTANYKENLFLKTVEGNSLIDKAHQMVCAA</sequence>
<protein>
    <submittedName>
        <fullName evidence="1">DUF945 domain-containing protein</fullName>
    </submittedName>
</protein>
<organism evidence="1 2">
    <name type="scientific">Roseburia intestinalis</name>
    <dbReference type="NCBI Taxonomy" id="166486"/>
    <lineage>
        <taxon>Bacteria</taxon>
        <taxon>Bacillati</taxon>
        <taxon>Bacillota</taxon>
        <taxon>Clostridia</taxon>
        <taxon>Lachnospirales</taxon>
        <taxon>Lachnospiraceae</taxon>
        <taxon>Roseburia</taxon>
    </lineage>
</organism>
<dbReference type="AlphaFoldDB" id="A0A414T987"/>
<name>A0A414T987_9FIRM</name>
<dbReference type="Proteomes" id="UP000284051">
    <property type="component" value="Unassembled WGS sequence"/>
</dbReference>
<comment type="caution">
    <text evidence="1">The sequence shown here is derived from an EMBL/GenBank/DDBJ whole genome shotgun (WGS) entry which is preliminary data.</text>
</comment>
<proteinExistence type="predicted"/>
<dbReference type="RefSeq" id="WP_118771781.1">
    <property type="nucleotide sequence ID" value="NZ_QRID01000001.1"/>
</dbReference>
<dbReference type="NCBIfam" id="TIGR03299">
    <property type="entry name" value="LGT_TIGR03299"/>
    <property type="match status" value="1"/>
</dbReference>
<dbReference type="InterPro" id="IPR017686">
    <property type="entry name" value="Phg/plasmid-like_prot"/>
</dbReference>
<reference evidence="1 2" key="1">
    <citation type="submission" date="2018-08" db="EMBL/GenBank/DDBJ databases">
        <title>A genome reference for cultivated species of the human gut microbiota.</title>
        <authorList>
            <person name="Zou Y."/>
            <person name="Xue W."/>
            <person name="Luo G."/>
        </authorList>
    </citation>
    <scope>NUCLEOTIDE SEQUENCE [LARGE SCALE GENOMIC DNA]</scope>
    <source>
        <strain evidence="1 2">AM22-21LB</strain>
    </source>
</reference>
<dbReference type="EMBL" id="QRID01000001">
    <property type="protein sequence ID" value="RHG30727.1"/>
    <property type="molecule type" value="Genomic_DNA"/>
</dbReference>
<evidence type="ECO:0000313" key="2">
    <source>
        <dbReference type="Proteomes" id="UP000284051"/>
    </source>
</evidence>